<evidence type="ECO:0000259" key="1">
    <source>
        <dbReference type="Pfam" id="PF13175"/>
    </source>
</evidence>
<accession>A0A2V3U9B5</accession>
<feature type="domain" description="Endonuclease GajA/Old nuclease/RecF-like AAA" evidence="1">
    <location>
        <begin position="1"/>
        <end position="47"/>
    </location>
</feature>
<evidence type="ECO:0000313" key="2">
    <source>
        <dbReference type="EMBL" id="PXW60396.1"/>
    </source>
</evidence>
<dbReference type="GO" id="GO:0006302">
    <property type="term" value="P:double-strand break repair"/>
    <property type="evidence" value="ECO:0007669"/>
    <property type="project" value="TreeGrafter"/>
</dbReference>
<gene>
    <name evidence="2" type="ORF">C7450_104452</name>
</gene>
<keyword evidence="3" id="KW-1185">Reference proteome</keyword>
<dbReference type="SUPFAM" id="SSF52540">
    <property type="entry name" value="P-loop containing nucleoside triphosphate hydrolases"/>
    <property type="match status" value="1"/>
</dbReference>
<reference evidence="2 3" key="1">
    <citation type="submission" date="2018-05" db="EMBL/GenBank/DDBJ databases">
        <title>Genomic Encyclopedia of Type Strains, Phase IV (KMG-IV): sequencing the most valuable type-strain genomes for metagenomic binning, comparative biology and taxonomic classification.</title>
        <authorList>
            <person name="Goeker M."/>
        </authorList>
    </citation>
    <scope>NUCLEOTIDE SEQUENCE [LARGE SCALE GENOMIC DNA]</scope>
    <source>
        <strain evidence="2 3">DSM 6462</strain>
    </source>
</reference>
<protein>
    <submittedName>
        <fullName evidence="2">AAA ATPase-like protein</fullName>
    </submittedName>
</protein>
<proteinExistence type="predicted"/>
<dbReference type="GO" id="GO:0000731">
    <property type="term" value="P:DNA synthesis involved in DNA repair"/>
    <property type="evidence" value="ECO:0007669"/>
    <property type="project" value="TreeGrafter"/>
</dbReference>
<dbReference type="AlphaFoldDB" id="A0A2V3U9B5"/>
<dbReference type="InterPro" id="IPR027417">
    <property type="entry name" value="P-loop_NTPase"/>
</dbReference>
<sequence>MRISSIKLKNFRRFADLEIRDIPSTVKLVVLAGPNGSGKSSLFDALLLRYRYDADFGWHSDAKYYNRSHDRDVDPGNRVVVQTHGAKKLSRGSVYVRTAYRHDPEFEMSSLSRQGAILDALNLNKLIETDATVALNYTRLASQAMEDVFVNEAATTTMGDYRDKLIGEVREPLKRLFPDLTLVGIGNPLEQGSFQFDKGAIKSFDYKNLSGGEKASFDLILDFVVKRRSYADTIFLYRRT</sequence>
<dbReference type="PANTHER" id="PTHR32182:SF25">
    <property type="entry name" value="SLR1056 PROTEIN"/>
    <property type="match status" value="1"/>
</dbReference>
<organism evidence="2 3">
    <name type="scientific">Chelatococcus asaccharovorans</name>
    <dbReference type="NCBI Taxonomy" id="28210"/>
    <lineage>
        <taxon>Bacteria</taxon>
        <taxon>Pseudomonadati</taxon>
        <taxon>Pseudomonadota</taxon>
        <taxon>Alphaproteobacteria</taxon>
        <taxon>Hyphomicrobiales</taxon>
        <taxon>Chelatococcaceae</taxon>
        <taxon>Chelatococcus</taxon>
    </lineage>
</organism>
<comment type="caution">
    <text evidence="2">The sequence shown here is derived from an EMBL/GenBank/DDBJ whole genome shotgun (WGS) entry which is preliminary data.</text>
</comment>
<dbReference type="PANTHER" id="PTHR32182">
    <property type="entry name" value="DNA REPLICATION AND REPAIR PROTEIN RECF"/>
    <property type="match status" value="1"/>
</dbReference>
<dbReference type="RefSeq" id="WP_210206435.1">
    <property type="nucleotide sequence ID" value="NZ_JAHBRY010000001.1"/>
</dbReference>
<dbReference type="EMBL" id="QJJK01000004">
    <property type="protein sequence ID" value="PXW60396.1"/>
    <property type="molecule type" value="Genomic_DNA"/>
</dbReference>
<name>A0A2V3U9B5_9HYPH</name>
<dbReference type="Gene3D" id="3.40.50.300">
    <property type="entry name" value="P-loop containing nucleotide triphosphate hydrolases"/>
    <property type="match status" value="1"/>
</dbReference>
<dbReference type="InterPro" id="IPR041685">
    <property type="entry name" value="AAA_GajA/Old/RecF-like"/>
</dbReference>
<evidence type="ECO:0000313" key="3">
    <source>
        <dbReference type="Proteomes" id="UP000248021"/>
    </source>
</evidence>
<dbReference type="Pfam" id="PF13175">
    <property type="entry name" value="AAA_15"/>
    <property type="match status" value="1"/>
</dbReference>
<dbReference type="Proteomes" id="UP000248021">
    <property type="component" value="Unassembled WGS sequence"/>
</dbReference>